<dbReference type="Proteomes" id="UP000290682">
    <property type="component" value="Unassembled WGS sequence"/>
</dbReference>
<evidence type="ECO:0000313" key="6">
    <source>
        <dbReference type="EMBL" id="RXZ43696.1"/>
    </source>
</evidence>
<comment type="similarity">
    <text evidence="1 4">Belongs to the aldehyde dehydrogenase family.</text>
</comment>
<dbReference type="InterPro" id="IPR010102">
    <property type="entry name" value="Succ_semiAld_DH"/>
</dbReference>
<evidence type="ECO:0000259" key="5">
    <source>
        <dbReference type="Pfam" id="PF00171"/>
    </source>
</evidence>
<protein>
    <submittedName>
        <fullName evidence="6">NAD-dependent succinate-semialdehyde dehydrogenase</fullName>
    </submittedName>
</protein>
<reference evidence="6 7" key="1">
    <citation type="submission" date="2018-10" db="EMBL/GenBank/DDBJ databases">
        <title>Draft genome of Fastidiocella sp. strain 375T, a bacterium isolated from a karstic cave dripping water.</title>
        <authorList>
            <person name="Coelho C."/>
            <person name="Verissimo A."/>
            <person name="Tiago I."/>
        </authorList>
    </citation>
    <scope>NUCLEOTIDE SEQUENCE [LARGE SCALE GENOMIC DNA]</scope>
    <source>
        <strain evidence="6 7">CAVE-375</strain>
    </source>
</reference>
<accession>A0ABY0FFW8</accession>
<dbReference type="Pfam" id="PF00171">
    <property type="entry name" value="Aldedh"/>
    <property type="match status" value="1"/>
</dbReference>
<evidence type="ECO:0000256" key="2">
    <source>
        <dbReference type="ARBA" id="ARBA00023002"/>
    </source>
</evidence>
<dbReference type="PROSITE" id="PS00070">
    <property type="entry name" value="ALDEHYDE_DEHYDR_CYS"/>
    <property type="match status" value="1"/>
</dbReference>
<name>A0ABY0FFW8_9NEIS</name>
<gene>
    <name evidence="6" type="ORF">EBB06_08785</name>
</gene>
<dbReference type="InterPro" id="IPR016161">
    <property type="entry name" value="Ald_DH/histidinol_DH"/>
</dbReference>
<dbReference type="InterPro" id="IPR015590">
    <property type="entry name" value="Aldehyde_DH_dom"/>
</dbReference>
<dbReference type="NCBIfam" id="TIGR01780">
    <property type="entry name" value="SSADH"/>
    <property type="match status" value="1"/>
</dbReference>
<dbReference type="Gene3D" id="3.40.309.10">
    <property type="entry name" value="Aldehyde Dehydrogenase, Chain A, domain 2"/>
    <property type="match status" value="1"/>
</dbReference>
<dbReference type="EMBL" id="REGR01000007">
    <property type="protein sequence ID" value="RXZ43696.1"/>
    <property type="molecule type" value="Genomic_DNA"/>
</dbReference>
<evidence type="ECO:0000313" key="7">
    <source>
        <dbReference type="Proteomes" id="UP000290682"/>
    </source>
</evidence>
<evidence type="ECO:0000256" key="1">
    <source>
        <dbReference type="ARBA" id="ARBA00009986"/>
    </source>
</evidence>
<dbReference type="SUPFAM" id="SSF53720">
    <property type="entry name" value="ALDH-like"/>
    <property type="match status" value="1"/>
</dbReference>
<feature type="domain" description="Aldehyde dehydrogenase" evidence="5">
    <location>
        <begin position="23"/>
        <end position="476"/>
    </location>
</feature>
<evidence type="ECO:0000256" key="4">
    <source>
        <dbReference type="RuleBase" id="RU003345"/>
    </source>
</evidence>
<dbReference type="Gene3D" id="3.40.605.10">
    <property type="entry name" value="Aldehyde Dehydrogenase, Chain A, domain 1"/>
    <property type="match status" value="1"/>
</dbReference>
<evidence type="ECO:0000256" key="3">
    <source>
        <dbReference type="PROSITE-ProRule" id="PRU10007"/>
    </source>
</evidence>
<keyword evidence="2 4" id="KW-0560">Oxidoreductase</keyword>
<comment type="caution">
    <text evidence="6">The sequence shown here is derived from an EMBL/GenBank/DDBJ whole genome shotgun (WGS) entry which is preliminary data.</text>
</comment>
<dbReference type="CDD" id="cd07103">
    <property type="entry name" value="ALDH_F5_SSADH_GabD"/>
    <property type="match status" value="1"/>
</dbReference>
<dbReference type="RefSeq" id="WP_129212830.1">
    <property type="nucleotide sequence ID" value="NZ_REGR01000007.1"/>
</dbReference>
<dbReference type="PANTHER" id="PTHR43353">
    <property type="entry name" value="SUCCINATE-SEMIALDEHYDE DEHYDROGENASE, MITOCHONDRIAL"/>
    <property type="match status" value="1"/>
</dbReference>
<dbReference type="PANTHER" id="PTHR43353:SF5">
    <property type="entry name" value="SUCCINATE-SEMIALDEHYDE DEHYDROGENASE, MITOCHONDRIAL"/>
    <property type="match status" value="1"/>
</dbReference>
<proteinExistence type="inferred from homology"/>
<dbReference type="PROSITE" id="PS00687">
    <property type="entry name" value="ALDEHYDE_DEHYDR_GLU"/>
    <property type="match status" value="1"/>
</dbReference>
<dbReference type="InterPro" id="IPR050740">
    <property type="entry name" value="Aldehyde_DH_Superfamily"/>
</dbReference>
<keyword evidence="7" id="KW-1185">Reference proteome</keyword>
<sequence>MLHLKRPDLLRKQAFVAGRWVGAPETIAVTNPATGETLAEVPKLGAAETREAVAAAKAAMKEWKTRPAKARAAVLRRWYELLMANQEDLAQILTAEQGKPLSESRGEIAYGASYIEWFAEEAKRVYGDTIPAPQADRRLVVIKQPIGVAAAITPWNFPNAMITRKAAPAFAAGCAMVLRPASQTPLSALALAVLAEEAGIPAGLFSVLTGGSAEIGGELTSNPDVAKLSFTGSTEVGRLLMAQCAGTIKKLSLELGGNAPFVVFDDADLDAAVEGAIASKYRNAGQTCVCANRLYVQAGVYDAFVEKLAAAVAKLKVGRGDEEGVTQGPLIDEKAVRQVEAHIADALENGATLVTGGQRHELGGSFFEPTILAGVTAKMKVAREETFGPMAPVFKFDTEEELIAAANDTEFGLASYFYSRDIGRIWRVAEALEYGMVGVNTGLISNEAAPFGGVKQSGLGREGSKYGLDDYLEIKYLCFAGLDR</sequence>
<dbReference type="InterPro" id="IPR029510">
    <property type="entry name" value="Ald_DH_CS_GLU"/>
</dbReference>
<organism evidence="6 7">
    <name type="scientific">Crenobacter cavernae</name>
    <dbReference type="NCBI Taxonomy" id="2290923"/>
    <lineage>
        <taxon>Bacteria</taxon>
        <taxon>Pseudomonadati</taxon>
        <taxon>Pseudomonadota</taxon>
        <taxon>Betaproteobacteria</taxon>
        <taxon>Neisseriales</taxon>
        <taxon>Neisseriaceae</taxon>
        <taxon>Crenobacter</taxon>
    </lineage>
</organism>
<dbReference type="InterPro" id="IPR016163">
    <property type="entry name" value="Ald_DH_C"/>
</dbReference>
<dbReference type="InterPro" id="IPR016162">
    <property type="entry name" value="Ald_DH_N"/>
</dbReference>
<feature type="active site" evidence="3">
    <location>
        <position position="254"/>
    </location>
</feature>
<dbReference type="InterPro" id="IPR016160">
    <property type="entry name" value="Ald_DH_CS_CYS"/>
</dbReference>